<dbReference type="EMBL" id="CAVMJV010000055">
    <property type="protein sequence ID" value="CAK5084910.1"/>
    <property type="molecule type" value="Genomic_DNA"/>
</dbReference>
<gene>
    <name evidence="1" type="ORF">MENTE1834_LOCUS32319</name>
</gene>
<evidence type="ECO:0000313" key="2">
    <source>
        <dbReference type="Proteomes" id="UP001497535"/>
    </source>
</evidence>
<reference evidence="1" key="1">
    <citation type="submission" date="2023-11" db="EMBL/GenBank/DDBJ databases">
        <authorList>
            <person name="Poullet M."/>
        </authorList>
    </citation>
    <scope>NUCLEOTIDE SEQUENCE</scope>
    <source>
        <strain evidence="1">E1834</strain>
    </source>
</reference>
<name>A0ACB1A415_MELEN</name>
<comment type="caution">
    <text evidence="1">The sequence shown here is derived from an EMBL/GenBank/DDBJ whole genome shotgun (WGS) entry which is preliminary data.</text>
</comment>
<keyword evidence="2" id="KW-1185">Reference proteome</keyword>
<evidence type="ECO:0000313" key="1">
    <source>
        <dbReference type="EMBL" id="CAK5084910.1"/>
    </source>
</evidence>
<protein>
    <submittedName>
        <fullName evidence="1">Uncharacterized protein</fullName>
    </submittedName>
</protein>
<proteinExistence type="predicted"/>
<accession>A0ACB1A415</accession>
<dbReference type="Proteomes" id="UP001497535">
    <property type="component" value="Unassembled WGS sequence"/>
</dbReference>
<sequence>MFKFLIILIFLIIKTHSWTWKDYPSPRGTTYWKCGVLKPTYVCDPDGVLTDQQRKEIVDLVEDFKEKTKRPNSKDPCMREGLRLIVALATDRIGIVNGSSVLTQLCHKNWTSSGRKVSVCDSVVHGIELNTDNIRYCYSSRWVMILGEEEYEKLGKAEKYQLTNKNYFYALKSYINNLRMLYINRFSIFDDYASNEENITLLQLHLSLQDTNRKLSELQQIQGKMFIGKNITTTSSKFIVIFSNNLLGLISIIISLIIGMVLFYRMRQFENYFTQRNTSKTEIQLMTPLQPVEIVEKRRENEGSEEATKPLLKD</sequence>
<organism evidence="1 2">
    <name type="scientific">Meloidogyne enterolobii</name>
    <name type="common">Root-knot nematode worm</name>
    <name type="synonym">Meloidogyne mayaguensis</name>
    <dbReference type="NCBI Taxonomy" id="390850"/>
    <lineage>
        <taxon>Eukaryota</taxon>
        <taxon>Metazoa</taxon>
        <taxon>Ecdysozoa</taxon>
        <taxon>Nematoda</taxon>
        <taxon>Chromadorea</taxon>
        <taxon>Rhabditida</taxon>
        <taxon>Tylenchina</taxon>
        <taxon>Tylenchomorpha</taxon>
        <taxon>Tylenchoidea</taxon>
        <taxon>Meloidogynidae</taxon>
        <taxon>Meloidogyninae</taxon>
        <taxon>Meloidogyne</taxon>
    </lineage>
</organism>